<name>A0A1Y2FIM9_PROLT</name>
<dbReference type="RefSeq" id="XP_040726096.1">
    <property type="nucleotide sequence ID" value="XM_040869127.1"/>
</dbReference>
<organism evidence="1 2">
    <name type="scientific">Protomyces lactucae-debilis</name>
    <dbReference type="NCBI Taxonomy" id="2754530"/>
    <lineage>
        <taxon>Eukaryota</taxon>
        <taxon>Fungi</taxon>
        <taxon>Dikarya</taxon>
        <taxon>Ascomycota</taxon>
        <taxon>Taphrinomycotina</taxon>
        <taxon>Taphrinomycetes</taxon>
        <taxon>Taphrinales</taxon>
        <taxon>Protomycetaceae</taxon>
        <taxon>Protomyces</taxon>
    </lineage>
</organism>
<dbReference type="GeneID" id="63785726"/>
<reference evidence="1 2" key="1">
    <citation type="submission" date="2016-07" db="EMBL/GenBank/DDBJ databases">
        <title>Pervasive Adenine N6-methylation of Active Genes in Fungi.</title>
        <authorList>
            <consortium name="DOE Joint Genome Institute"/>
            <person name="Mondo S.J."/>
            <person name="Dannebaum R.O."/>
            <person name="Kuo R.C."/>
            <person name="Labutti K."/>
            <person name="Haridas S."/>
            <person name="Kuo A."/>
            <person name="Salamov A."/>
            <person name="Ahrendt S.R."/>
            <person name="Lipzen A."/>
            <person name="Sullivan W."/>
            <person name="Andreopoulos W.B."/>
            <person name="Clum A."/>
            <person name="Lindquist E."/>
            <person name="Daum C."/>
            <person name="Ramamoorthy G.K."/>
            <person name="Gryganskyi A."/>
            <person name="Culley D."/>
            <person name="Magnuson J.K."/>
            <person name="James T.Y."/>
            <person name="O'Malley M.A."/>
            <person name="Stajich J.E."/>
            <person name="Spatafora J.W."/>
            <person name="Visel A."/>
            <person name="Grigoriev I.V."/>
        </authorList>
    </citation>
    <scope>NUCLEOTIDE SEQUENCE [LARGE SCALE GENOMIC DNA]</scope>
    <source>
        <strain evidence="1 2">12-1054</strain>
    </source>
</reference>
<evidence type="ECO:0000313" key="1">
    <source>
        <dbReference type="EMBL" id="ORY83801.1"/>
    </source>
</evidence>
<dbReference type="AlphaFoldDB" id="A0A1Y2FIM9"/>
<keyword evidence="2" id="KW-1185">Reference proteome</keyword>
<evidence type="ECO:0000313" key="2">
    <source>
        <dbReference type="Proteomes" id="UP000193685"/>
    </source>
</evidence>
<gene>
    <name evidence="1" type="ORF">BCR37DRAFT_378811</name>
</gene>
<proteinExistence type="predicted"/>
<sequence length="54" mass="5847">MFGGACHLPAHEALNDCPDLHSRGGGSETCMLLKGSVWQTRESFRACTLNKAIQ</sequence>
<comment type="caution">
    <text evidence="1">The sequence shown here is derived from an EMBL/GenBank/DDBJ whole genome shotgun (WGS) entry which is preliminary data.</text>
</comment>
<protein>
    <submittedName>
        <fullName evidence="1">Uncharacterized protein</fullName>
    </submittedName>
</protein>
<dbReference type="EMBL" id="MCFI01000007">
    <property type="protein sequence ID" value="ORY83801.1"/>
    <property type="molecule type" value="Genomic_DNA"/>
</dbReference>
<accession>A0A1Y2FIM9</accession>
<dbReference type="Proteomes" id="UP000193685">
    <property type="component" value="Unassembled WGS sequence"/>
</dbReference>